<evidence type="ECO:0000259" key="11">
    <source>
        <dbReference type="PROSITE" id="PS50118"/>
    </source>
</evidence>
<dbReference type="InterPro" id="IPR013558">
    <property type="entry name" value="CTNNB1-bd_N"/>
</dbReference>
<feature type="region of interest" description="Disordered" evidence="10">
    <location>
        <begin position="251"/>
        <end position="295"/>
    </location>
</feature>
<dbReference type="InterPro" id="IPR027397">
    <property type="entry name" value="Catenin-bd_sf"/>
</dbReference>
<dbReference type="SUPFAM" id="SSF47095">
    <property type="entry name" value="HMG-box"/>
    <property type="match status" value="1"/>
</dbReference>
<dbReference type="PANTHER" id="PTHR10373">
    <property type="entry name" value="TRANSCRIPTION FACTOR 7 FAMILY MEMBER"/>
    <property type="match status" value="1"/>
</dbReference>
<keyword evidence="7" id="KW-0804">Transcription</keyword>
<dbReference type="PROSITE" id="PS50118">
    <property type="entry name" value="HMG_BOX_2"/>
    <property type="match status" value="1"/>
</dbReference>
<dbReference type="SMART" id="SM01366">
    <property type="entry name" value="c-clamp"/>
    <property type="match status" value="1"/>
</dbReference>
<feature type="compositionally biased region" description="Basic and acidic residues" evidence="10">
    <location>
        <begin position="16"/>
        <end position="32"/>
    </location>
</feature>
<feature type="region of interest" description="Disordered" evidence="10">
    <location>
        <begin position="427"/>
        <end position="569"/>
    </location>
</feature>
<dbReference type="OrthoDB" id="2307332at2759"/>
<accession>A0A2G8KSU8</accession>
<keyword evidence="13" id="KW-1185">Reference proteome</keyword>
<dbReference type="EMBL" id="MRZV01000394">
    <property type="protein sequence ID" value="PIK51010.1"/>
    <property type="molecule type" value="Genomic_DNA"/>
</dbReference>
<feature type="region of interest" description="Disordered" evidence="10">
    <location>
        <begin position="1"/>
        <end position="95"/>
    </location>
</feature>
<dbReference type="InterPro" id="IPR036910">
    <property type="entry name" value="HMG_box_dom_sf"/>
</dbReference>
<protein>
    <recommendedName>
        <fullName evidence="11">HMG box domain-containing protein</fullName>
    </recommendedName>
</protein>
<feature type="compositionally biased region" description="Basic and acidic residues" evidence="10">
    <location>
        <begin position="467"/>
        <end position="478"/>
    </location>
</feature>
<feature type="region of interest" description="Disordered" evidence="10">
    <location>
        <begin position="373"/>
        <end position="396"/>
    </location>
</feature>
<evidence type="ECO:0000256" key="6">
    <source>
        <dbReference type="ARBA" id="ARBA00023159"/>
    </source>
</evidence>
<evidence type="ECO:0000313" key="12">
    <source>
        <dbReference type="EMBL" id="PIK51010.1"/>
    </source>
</evidence>
<dbReference type="Gene3D" id="1.10.30.10">
    <property type="entry name" value="High mobility group box domain"/>
    <property type="match status" value="1"/>
</dbReference>
<dbReference type="GO" id="GO:1990907">
    <property type="term" value="C:beta-catenin-TCF complex"/>
    <property type="evidence" value="ECO:0007669"/>
    <property type="project" value="TreeGrafter"/>
</dbReference>
<dbReference type="GO" id="GO:0000785">
    <property type="term" value="C:chromatin"/>
    <property type="evidence" value="ECO:0007669"/>
    <property type="project" value="TreeGrafter"/>
</dbReference>
<evidence type="ECO:0000313" key="13">
    <source>
        <dbReference type="Proteomes" id="UP000230750"/>
    </source>
</evidence>
<feature type="compositionally biased region" description="Acidic residues" evidence="10">
    <location>
        <begin position="433"/>
        <end position="446"/>
    </location>
</feature>
<evidence type="ECO:0000256" key="3">
    <source>
        <dbReference type="ARBA" id="ARBA00022687"/>
    </source>
</evidence>
<feature type="domain" description="HMG box" evidence="11">
    <location>
        <begin position="296"/>
        <end position="364"/>
    </location>
</feature>
<dbReference type="GO" id="GO:0060070">
    <property type="term" value="P:canonical Wnt signaling pathway"/>
    <property type="evidence" value="ECO:0007669"/>
    <property type="project" value="TreeGrafter"/>
</dbReference>
<dbReference type="GO" id="GO:0000978">
    <property type="term" value="F:RNA polymerase II cis-regulatory region sequence-specific DNA binding"/>
    <property type="evidence" value="ECO:0007669"/>
    <property type="project" value="TreeGrafter"/>
</dbReference>
<feature type="compositionally biased region" description="Basic and acidic residues" evidence="10">
    <location>
        <begin position="487"/>
        <end position="496"/>
    </location>
</feature>
<evidence type="ECO:0000256" key="2">
    <source>
        <dbReference type="ARBA" id="ARBA00006569"/>
    </source>
</evidence>
<dbReference type="InterPro" id="IPR024940">
    <property type="entry name" value="TCF/LEF"/>
</dbReference>
<keyword evidence="6" id="KW-0010">Activator</keyword>
<comment type="similarity">
    <text evidence="2">Belongs to the TCF/LEF family.</text>
</comment>
<feature type="DNA-binding region" description="HMG box" evidence="9">
    <location>
        <begin position="296"/>
        <end position="364"/>
    </location>
</feature>
<evidence type="ECO:0000256" key="8">
    <source>
        <dbReference type="ARBA" id="ARBA00023242"/>
    </source>
</evidence>
<dbReference type="FunFam" id="1.10.30.10:FF:000001">
    <property type="entry name" value="transcription factor 7 isoform X2"/>
    <property type="match status" value="1"/>
</dbReference>
<keyword evidence="3" id="KW-0879">Wnt signaling pathway</keyword>
<keyword evidence="8 9" id="KW-0539">Nucleus</keyword>
<keyword evidence="5 9" id="KW-0238">DNA-binding</keyword>
<keyword evidence="4" id="KW-0805">Transcription regulation</keyword>
<dbReference type="InterPro" id="IPR009071">
    <property type="entry name" value="HMG_box_dom"/>
</dbReference>
<dbReference type="AlphaFoldDB" id="A0A2G8KSU8"/>
<dbReference type="Proteomes" id="UP000230750">
    <property type="component" value="Unassembled WGS sequence"/>
</dbReference>
<evidence type="ECO:0000256" key="5">
    <source>
        <dbReference type="ARBA" id="ARBA00023125"/>
    </source>
</evidence>
<feature type="compositionally biased region" description="Low complexity" evidence="10">
    <location>
        <begin position="534"/>
        <end position="545"/>
    </location>
</feature>
<evidence type="ECO:0000256" key="4">
    <source>
        <dbReference type="ARBA" id="ARBA00023015"/>
    </source>
</evidence>
<dbReference type="Gene3D" id="4.10.900.10">
    <property type="entry name" value="TCF3-CBD (Catenin binding domain)"/>
    <property type="match status" value="1"/>
</dbReference>
<gene>
    <name evidence="12" type="ORF">BSL78_12090</name>
</gene>
<comment type="caution">
    <text evidence="12">The sequence shown here is derived from an EMBL/GenBank/DDBJ whole genome shotgun (WGS) entry which is preliminary data.</text>
</comment>
<dbReference type="PANTHER" id="PTHR10373:SF38">
    <property type="entry name" value="PROTEIN PANGOLIN, ISOFORM J"/>
    <property type="match status" value="1"/>
</dbReference>
<evidence type="ECO:0000256" key="1">
    <source>
        <dbReference type="ARBA" id="ARBA00004123"/>
    </source>
</evidence>
<reference evidence="12 13" key="1">
    <citation type="journal article" date="2017" name="PLoS Biol.">
        <title>The sea cucumber genome provides insights into morphological evolution and visceral regeneration.</title>
        <authorList>
            <person name="Zhang X."/>
            <person name="Sun L."/>
            <person name="Yuan J."/>
            <person name="Sun Y."/>
            <person name="Gao Y."/>
            <person name="Zhang L."/>
            <person name="Li S."/>
            <person name="Dai H."/>
            <person name="Hamel J.F."/>
            <person name="Liu C."/>
            <person name="Yu Y."/>
            <person name="Liu S."/>
            <person name="Lin W."/>
            <person name="Guo K."/>
            <person name="Jin S."/>
            <person name="Xu P."/>
            <person name="Storey K.B."/>
            <person name="Huan P."/>
            <person name="Zhang T."/>
            <person name="Zhou Y."/>
            <person name="Zhang J."/>
            <person name="Lin C."/>
            <person name="Li X."/>
            <person name="Xing L."/>
            <person name="Huo D."/>
            <person name="Sun M."/>
            <person name="Wang L."/>
            <person name="Mercier A."/>
            <person name="Li F."/>
            <person name="Yang H."/>
            <person name="Xiang J."/>
        </authorList>
    </citation>
    <scope>NUCLEOTIDE SEQUENCE [LARGE SCALE GENOMIC DNA]</scope>
    <source>
        <strain evidence="12">Shaxun</strain>
        <tissue evidence="12">Muscle</tissue>
    </source>
</reference>
<evidence type="ECO:0000256" key="7">
    <source>
        <dbReference type="ARBA" id="ARBA00023163"/>
    </source>
</evidence>
<comment type="subcellular location">
    <subcellularLocation>
        <location evidence="1">Nucleus</location>
    </subcellularLocation>
</comment>
<organism evidence="12 13">
    <name type="scientific">Stichopus japonicus</name>
    <name type="common">Sea cucumber</name>
    <dbReference type="NCBI Taxonomy" id="307972"/>
    <lineage>
        <taxon>Eukaryota</taxon>
        <taxon>Metazoa</taxon>
        <taxon>Echinodermata</taxon>
        <taxon>Eleutherozoa</taxon>
        <taxon>Echinozoa</taxon>
        <taxon>Holothuroidea</taxon>
        <taxon>Aspidochirotacea</taxon>
        <taxon>Aspidochirotida</taxon>
        <taxon>Stichopodidae</taxon>
        <taxon>Apostichopus</taxon>
    </lineage>
</organism>
<sequence>MPQEPSRGGLDDAAEEEVKTFRTEGDGEERVIENGPASVQDSYGFANPDDLNDVKSSLVIEGDPTSLKGANSQRNKRLNGGETYEPPKDAHNKKIRTPNLHEGEKVDYPRFPPFTNIAFFPGNYHSNGAVLTGPGGSKVPMVHPMAPYPPSLAHLMYNSDRYPPGTPPPAHLPSSVEIDSKTGILRPRHSLDLPSYHPLSPSSLGQITPHLDVYPLSSQAFYSSIRSPYSTNLLVNPSGISRLAPSSLTNPSSFRGIPLSPQTSPASQHHDTQQQSNDREKNTDKKNEKKSPKVHIKKPLNAFMLYMKEMRASVVKECTLKESAAINQILGRRWHALSREEQAKYYELARKERQLHMQLYPGWSARDNYATACRRRKKRKDKNQGDASDPSTPKKCRARFGVDQQDFWCKPCRRKKKCIRFITDENGLRNSGDEEEDDSDYSGDESMEAKEQTAKRTCLSSPQDYSPKGKEETNRTLPERSSSPPLQRKDEKKEGPSKSSSTTTSSSSSTASLALSVSSLTSQPARSTVPPPSSSSSGLSSLNSSCHPRSPAIISHGSPTMIPLPHPATPSHPALSSSFMVFPPHSPLLSYSSPSSIPDVYRGPHHLVPPAGLIPFPPVPGGPPAVPHHLRLSSTDIPQDLSLKSGTVTA</sequence>
<name>A0A2G8KSU8_STIJA</name>
<proteinExistence type="inferred from homology"/>
<dbReference type="STRING" id="307972.A0A2G8KSU8"/>
<dbReference type="GO" id="GO:0000981">
    <property type="term" value="F:DNA-binding transcription factor activity, RNA polymerase II-specific"/>
    <property type="evidence" value="ECO:0007669"/>
    <property type="project" value="TreeGrafter"/>
</dbReference>
<evidence type="ECO:0000256" key="9">
    <source>
        <dbReference type="PROSITE-ProRule" id="PRU00267"/>
    </source>
</evidence>
<feature type="compositionally biased region" description="Basic and acidic residues" evidence="10">
    <location>
        <begin position="268"/>
        <end position="291"/>
    </location>
</feature>
<dbReference type="CDD" id="cd21996">
    <property type="entry name" value="HMG-box_TCF7-like"/>
    <property type="match status" value="1"/>
</dbReference>
<dbReference type="Pfam" id="PF00505">
    <property type="entry name" value="HMG_box"/>
    <property type="match status" value="1"/>
</dbReference>
<dbReference type="Pfam" id="PF08347">
    <property type="entry name" value="CTNNB1_binding"/>
    <property type="match status" value="1"/>
</dbReference>
<evidence type="ECO:0000256" key="10">
    <source>
        <dbReference type="SAM" id="MobiDB-lite"/>
    </source>
</evidence>
<dbReference type="SMART" id="SM00398">
    <property type="entry name" value="HMG"/>
    <property type="match status" value="1"/>
</dbReference>
<feature type="compositionally biased region" description="Low complexity" evidence="10">
    <location>
        <begin position="497"/>
        <end position="522"/>
    </location>
</feature>